<dbReference type="GO" id="GO:0016627">
    <property type="term" value="F:oxidoreductase activity, acting on the CH-CH group of donors"/>
    <property type="evidence" value="ECO:0007669"/>
    <property type="project" value="TreeGrafter"/>
</dbReference>
<name>A0A839XN91_9PSEU</name>
<dbReference type="PANTHER" id="PTHR35176">
    <property type="entry name" value="HEME OXYGENASE HI_0854-RELATED"/>
    <property type="match status" value="1"/>
</dbReference>
<organism evidence="3 4">
    <name type="scientific">Prauserella sediminis</name>
    <dbReference type="NCBI Taxonomy" id="577680"/>
    <lineage>
        <taxon>Bacteria</taxon>
        <taxon>Bacillati</taxon>
        <taxon>Actinomycetota</taxon>
        <taxon>Actinomycetes</taxon>
        <taxon>Pseudonocardiales</taxon>
        <taxon>Pseudonocardiaceae</taxon>
        <taxon>Prauserella</taxon>
        <taxon>Prauserella salsuginis group</taxon>
    </lineage>
</organism>
<dbReference type="AlphaFoldDB" id="A0A839XN91"/>
<evidence type="ECO:0000313" key="3">
    <source>
        <dbReference type="EMBL" id="MBB3662944.1"/>
    </source>
</evidence>
<sequence>MSRRDQIRMSDDEVRAYFAEQRVINVATMNPNGRPHLAPLWYFPRDSDSGVRDSGTRDSGENDGVPALVTWTYRKSQKIANLQRLPQATVLIESGESYEQLRGVSMECDVAFVEDAGETAEIGTALAMRYAGLEGEPPDELKAGISQQAPKRVGLVFTPTKIVSWDHTKLGGAY</sequence>
<dbReference type="Gene3D" id="2.30.110.10">
    <property type="entry name" value="Electron Transport, Fmn-binding Protein, Chain A"/>
    <property type="match status" value="1"/>
</dbReference>
<dbReference type="InterPro" id="IPR012349">
    <property type="entry name" value="Split_barrel_FMN-bd"/>
</dbReference>
<dbReference type="InterPro" id="IPR052019">
    <property type="entry name" value="F420H2_bilvrd_red/Heme_oxyg"/>
</dbReference>
<dbReference type="Proteomes" id="UP000564573">
    <property type="component" value="Unassembled WGS sequence"/>
</dbReference>
<keyword evidence="4" id="KW-1185">Reference proteome</keyword>
<dbReference type="Pfam" id="PF01243">
    <property type="entry name" value="PNPOx_N"/>
    <property type="match status" value="1"/>
</dbReference>
<dbReference type="PANTHER" id="PTHR35176:SF6">
    <property type="entry name" value="HEME OXYGENASE HI_0854-RELATED"/>
    <property type="match status" value="1"/>
</dbReference>
<proteinExistence type="predicted"/>
<dbReference type="SUPFAM" id="SSF50475">
    <property type="entry name" value="FMN-binding split barrel"/>
    <property type="match status" value="1"/>
</dbReference>
<dbReference type="GO" id="GO:0005829">
    <property type="term" value="C:cytosol"/>
    <property type="evidence" value="ECO:0007669"/>
    <property type="project" value="TreeGrafter"/>
</dbReference>
<keyword evidence="1" id="KW-0560">Oxidoreductase</keyword>
<evidence type="ECO:0000259" key="2">
    <source>
        <dbReference type="Pfam" id="PF01243"/>
    </source>
</evidence>
<protein>
    <recommendedName>
        <fullName evidence="2">Pyridoxamine 5'-phosphate oxidase N-terminal domain-containing protein</fullName>
    </recommendedName>
</protein>
<feature type="domain" description="Pyridoxamine 5'-phosphate oxidase N-terminal" evidence="2">
    <location>
        <begin position="11"/>
        <end position="165"/>
    </location>
</feature>
<dbReference type="EMBL" id="JACIBS010000001">
    <property type="protein sequence ID" value="MBB3662944.1"/>
    <property type="molecule type" value="Genomic_DNA"/>
</dbReference>
<dbReference type="InterPro" id="IPR011576">
    <property type="entry name" value="Pyridox_Oxase_N"/>
</dbReference>
<dbReference type="RefSeq" id="WP_183781531.1">
    <property type="nucleotide sequence ID" value="NZ_JACIBS010000001.1"/>
</dbReference>
<dbReference type="GO" id="GO:0070967">
    <property type="term" value="F:coenzyme F420 binding"/>
    <property type="evidence" value="ECO:0007669"/>
    <property type="project" value="TreeGrafter"/>
</dbReference>
<gene>
    <name evidence="3" type="ORF">FB384_001848</name>
</gene>
<comment type="caution">
    <text evidence="3">The sequence shown here is derived from an EMBL/GenBank/DDBJ whole genome shotgun (WGS) entry which is preliminary data.</text>
</comment>
<evidence type="ECO:0000256" key="1">
    <source>
        <dbReference type="ARBA" id="ARBA00023002"/>
    </source>
</evidence>
<evidence type="ECO:0000313" key="4">
    <source>
        <dbReference type="Proteomes" id="UP000564573"/>
    </source>
</evidence>
<accession>A0A839XN91</accession>
<reference evidence="3 4" key="1">
    <citation type="submission" date="2020-08" db="EMBL/GenBank/DDBJ databases">
        <title>Sequencing the genomes of 1000 actinobacteria strains.</title>
        <authorList>
            <person name="Klenk H.-P."/>
        </authorList>
    </citation>
    <scope>NUCLEOTIDE SEQUENCE [LARGE SCALE GENOMIC DNA]</scope>
    <source>
        <strain evidence="3 4">DSM 45267</strain>
    </source>
</reference>